<keyword evidence="2 4" id="KW-0547">Nucleotide-binding</keyword>
<dbReference type="Proteomes" id="UP000268016">
    <property type="component" value="Unassembled WGS sequence"/>
</dbReference>
<gene>
    <name evidence="7" type="ORF">EAT49_12860</name>
</gene>
<dbReference type="InterPro" id="IPR037171">
    <property type="entry name" value="NagB/RpiA_transferase-like"/>
</dbReference>
<dbReference type="OrthoDB" id="9801938at2"/>
<evidence type="ECO:0000256" key="4">
    <source>
        <dbReference type="PIRSR" id="PIRSR006806-1"/>
    </source>
</evidence>
<name>A0A3N2QYB4_9RHOB</name>
<feature type="binding site" evidence="4">
    <location>
        <begin position="143"/>
        <end position="151"/>
    </location>
    <ligand>
        <name>ATP</name>
        <dbReference type="ChEBI" id="CHEBI:30616"/>
    </ligand>
</feature>
<keyword evidence="3 4" id="KW-0067">ATP-binding</keyword>
<dbReference type="Gene3D" id="3.40.50.10420">
    <property type="entry name" value="NagB/RpiA/CoA transferase-like"/>
    <property type="match status" value="1"/>
</dbReference>
<evidence type="ECO:0000256" key="6">
    <source>
        <dbReference type="SAM" id="MobiDB-lite"/>
    </source>
</evidence>
<comment type="caution">
    <text evidence="7">The sequence shown here is derived from an EMBL/GenBank/DDBJ whole genome shotgun (WGS) entry which is preliminary data.</text>
</comment>
<dbReference type="InterPro" id="IPR024185">
    <property type="entry name" value="FTHF_cligase-like_sf"/>
</dbReference>
<sequence length="203" mass="21348">MSGEEEPGPPASSATPDAVRAAKTAARRAAFARRAAAHAEAPDDACAPLIEALAAHRGRPLSGYMPIRTEIDPRPAMALAARHGSVGVPVIRAKGAPLDFHLWTPDTPMVPGPFGAMVPREPRPMTPEVLIVPLAAFTRAGFRLGYGGGFYDRTLAALRARGPVLAIGFAYAAQETETLPLEPFDAPLDLVVTETEVILPSPS</sequence>
<keyword evidence="5" id="KW-0460">Magnesium</keyword>
<dbReference type="EC" id="6.3.3.2" evidence="5"/>
<evidence type="ECO:0000256" key="5">
    <source>
        <dbReference type="RuleBase" id="RU361279"/>
    </source>
</evidence>
<dbReference type="RefSeq" id="WP_123642739.1">
    <property type="nucleotide sequence ID" value="NZ_ML119086.1"/>
</dbReference>
<comment type="similarity">
    <text evidence="1 5">Belongs to the 5-formyltetrahydrofolate cyclo-ligase family.</text>
</comment>
<evidence type="ECO:0000256" key="3">
    <source>
        <dbReference type="ARBA" id="ARBA00022840"/>
    </source>
</evidence>
<feature type="region of interest" description="Disordered" evidence="6">
    <location>
        <begin position="1"/>
        <end position="23"/>
    </location>
</feature>
<dbReference type="NCBIfam" id="TIGR02727">
    <property type="entry name" value="MTHFS_bact"/>
    <property type="match status" value="1"/>
</dbReference>
<dbReference type="EMBL" id="RDRB01000006">
    <property type="protein sequence ID" value="ROU00190.1"/>
    <property type="molecule type" value="Genomic_DNA"/>
</dbReference>
<comment type="catalytic activity">
    <reaction evidence="5">
        <text>(6S)-5-formyl-5,6,7,8-tetrahydrofolate + ATP = (6R)-5,10-methenyltetrahydrofolate + ADP + phosphate</text>
        <dbReference type="Rhea" id="RHEA:10488"/>
        <dbReference type="ChEBI" id="CHEBI:30616"/>
        <dbReference type="ChEBI" id="CHEBI:43474"/>
        <dbReference type="ChEBI" id="CHEBI:57455"/>
        <dbReference type="ChEBI" id="CHEBI:57457"/>
        <dbReference type="ChEBI" id="CHEBI:456216"/>
        <dbReference type="EC" id="6.3.3.2"/>
    </reaction>
</comment>
<keyword evidence="5" id="KW-0479">Metal-binding</keyword>
<evidence type="ECO:0000256" key="2">
    <source>
        <dbReference type="ARBA" id="ARBA00022741"/>
    </source>
</evidence>
<proteinExistence type="inferred from homology"/>
<feature type="binding site" evidence="4">
    <location>
        <position position="70"/>
    </location>
    <ligand>
        <name>substrate</name>
    </ligand>
</feature>
<reference evidence="7 8" key="1">
    <citation type="submission" date="2018-10" db="EMBL/GenBank/DDBJ databases">
        <title>Histidinibacterium lentulum gen. nov., sp. nov., a marine bacterium from the culture broth of Picochlorum sp. 122.</title>
        <authorList>
            <person name="Wang G."/>
        </authorList>
    </citation>
    <scope>NUCLEOTIDE SEQUENCE [LARGE SCALE GENOMIC DNA]</scope>
    <source>
        <strain evidence="7 8">B17</strain>
    </source>
</reference>
<dbReference type="GO" id="GO:0046872">
    <property type="term" value="F:metal ion binding"/>
    <property type="evidence" value="ECO:0007669"/>
    <property type="project" value="UniProtKB-KW"/>
</dbReference>
<dbReference type="AlphaFoldDB" id="A0A3N2QYB4"/>
<dbReference type="GO" id="GO:0005524">
    <property type="term" value="F:ATP binding"/>
    <property type="evidence" value="ECO:0007669"/>
    <property type="project" value="UniProtKB-KW"/>
</dbReference>
<dbReference type="PIRSF" id="PIRSF006806">
    <property type="entry name" value="FTHF_cligase"/>
    <property type="match status" value="1"/>
</dbReference>
<keyword evidence="8" id="KW-1185">Reference proteome</keyword>
<organism evidence="7 8">
    <name type="scientific">Histidinibacterium lentulum</name>
    <dbReference type="NCBI Taxonomy" id="2480588"/>
    <lineage>
        <taxon>Bacteria</taxon>
        <taxon>Pseudomonadati</taxon>
        <taxon>Pseudomonadota</taxon>
        <taxon>Alphaproteobacteria</taxon>
        <taxon>Rhodobacterales</taxon>
        <taxon>Paracoccaceae</taxon>
        <taxon>Histidinibacterium</taxon>
    </lineage>
</organism>
<feature type="binding site" evidence="4">
    <location>
        <position position="65"/>
    </location>
    <ligand>
        <name>substrate</name>
    </ligand>
</feature>
<evidence type="ECO:0000313" key="7">
    <source>
        <dbReference type="EMBL" id="ROU00190.1"/>
    </source>
</evidence>
<dbReference type="GO" id="GO:0035999">
    <property type="term" value="P:tetrahydrofolate interconversion"/>
    <property type="evidence" value="ECO:0007669"/>
    <property type="project" value="TreeGrafter"/>
</dbReference>
<keyword evidence="7" id="KW-0436">Ligase</keyword>
<accession>A0A3N2QYB4</accession>
<dbReference type="PANTHER" id="PTHR23407">
    <property type="entry name" value="ATPASE INHIBITOR/5-FORMYLTETRAHYDROFOLATE CYCLO-LIGASE"/>
    <property type="match status" value="1"/>
</dbReference>
<evidence type="ECO:0000313" key="8">
    <source>
        <dbReference type="Proteomes" id="UP000268016"/>
    </source>
</evidence>
<dbReference type="InterPro" id="IPR002698">
    <property type="entry name" value="FTHF_cligase"/>
</dbReference>
<protein>
    <recommendedName>
        <fullName evidence="5">5-formyltetrahydrofolate cyclo-ligase</fullName>
        <ecNumber evidence="5">6.3.3.2</ecNumber>
    </recommendedName>
</protein>
<dbReference type="SUPFAM" id="SSF100950">
    <property type="entry name" value="NagB/RpiA/CoA transferase-like"/>
    <property type="match status" value="1"/>
</dbReference>
<dbReference type="PANTHER" id="PTHR23407:SF1">
    <property type="entry name" value="5-FORMYLTETRAHYDROFOLATE CYCLO-LIGASE"/>
    <property type="match status" value="1"/>
</dbReference>
<comment type="cofactor">
    <cofactor evidence="5">
        <name>Mg(2+)</name>
        <dbReference type="ChEBI" id="CHEBI:18420"/>
    </cofactor>
</comment>
<dbReference type="GO" id="GO:0009396">
    <property type="term" value="P:folic acid-containing compound biosynthetic process"/>
    <property type="evidence" value="ECO:0007669"/>
    <property type="project" value="TreeGrafter"/>
</dbReference>
<evidence type="ECO:0000256" key="1">
    <source>
        <dbReference type="ARBA" id="ARBA00010638"/>
    </source>
</evidence>
<dbReference type="Pfam" id="PF01812">
    <property type="entry name" value="5-FTHF_cyc-lig"/>
    <property type="match status" value="1"/>
</dbReference>
<dbReference type="GO" id="GO:0030272">
    <property type="term" value="F:5-formyltetrahydrofolate cyclo-ligase activity"/>
    <property type="evidence" value="ECO:0007669"/>
    <property type="project" value="UniProtKB-EC"/>
</dbReference>